<feature type="transmembrane region" description="Helical" evidence="1">
    <location>
        <begin position="1052"/>
        <end position="1070"/>
    </location>
</feature>
<dbReference type="Proteomes" id="UP000605676">
    <property type="component" value="Unassembled WGS sequence"/>
</dbReference>
<name>A0ABS1HL42_9BACT</name>
<dbReference type="Pfam" id="PF12770">
    <property type="entry name" value="CHAT"/>
    <property type="match status" value="1"/>
</dbReference>
<organism evidence="3 4">
    <name type="scientific">Carboxylicivirga marina</name>
    <dbReference type="NCBI Taxonomy" id="2800988"/>
    <lineage>
        <taxon>Bacteria</taxon>
        <taxon>Pseudomonadati</taxon>
        <taxon>Bacteroidota</taxon>
        <taxon>Bacteroidia</taxon>
        <taxon>Marinilabiliales</taxon>
        <taxon>Marinilabiliaceae</taxon>
        <taxon>Carboxylicivirga</taxon>
    </lineage>
</organism>
<protein>
    <submittedName>
        <fullName evidence="3">CHAT domain-containing protein</fullName>
    </submittedName>
</protein>
<dbReference type="InterPro" id="IPR024983">
    <property type="entry name" value="CHAT_dom"/>
</dbReference>
<keyword evidence="4" id="KW-1185">Reference proteome</keyword>
<dbReference type="PANTHER" id="PTHR10098">
    <property type="entry name" value="RAPSYN-RELATED"/>
    <property type="match status" value="1"/>
</dbReference>
<feature type="domain" description="CHAT" evidence="2">
    <location>
        <begin position="764"/>
        <end position="1040"/>
    </location>
</feature>
<evidence type="ECO:0000256" key="1">
    <source>
        <dbReference type="SAM" id="Phobius"/>
    </source>
</evidence>
<evidence type="ECO:0000313" key="4">
    <source>
        <dbReference type="Proteomes" id="UP000605676"/>
    </source>
</evidence>
<keyword evidence="1" id="KW-1133">Transmembrane helix</keyword>
<dbReference type="SUPFAM" id="SSF48452">
    <property type="entry name" value="TPR-like"/>
    <property type="match status" value="1"/>
</dbReference>
<dbReference type="RefSeq" id="WP_200465622.1">
    <property type="nucleotide sequence ID" value="NZ_JAENRR010000033.1"/>
</dbReference>
<sequence>MKSTLLIILILCLLSIVKKSYSQEINDNIIYFSKHYSSEDYKKAAEIGSEILNSDKLRPQDNERFRLLYKTIRSYAYSDNMRGAYTFLTNIPQVNEDKLFNEYIKLYIAVTAINNKRMKEAKRIYESFLSENNMEFLTDSVKAKIYHNLSVIVGFEGNEAKRLQYLTQSFELEKQTLLNNSNFENYNLSVEVYTSELYKRYRQYEKAYRVFQEALSLPFNKEVNVYNHAFFQNYIELLLTMGMEEKAQVHIENLSQFYQKKGKVFLVEYCSLLNSIANHYFLQNNYTEAILLSSKILSISSVTPIFKSSRTNANDCLARCYFSLQQYDKMRYYLLKDIEECKQLDKVSLSSAYVVMAHYLSKIYDDNNAYTYIDSALNLRYNELRLPLDRINENITALAYFELGQYSQSLYHLENVNKVMVKNGNYTSYLFWDNQYERALCYNHLKQYREAYQLLKKANSEMLRKYPHLYDKASTIQNSRFGSLYRNINIALAENLYKQYLDGLDLEILKKAMDHVEEAGKSIEILRNKQNYDRDRLVTGEMYYDFTLQSSKVSMALYKATQKEWYLHKTFEYIQKGKSYALTQGINEKNYKLNSGVPLTTINLLNQLKDQYDRYEDRYNEAFFGEQGDSNLITSLNDKMSQNMAKIDSVNRAIEREFPSYQEEKARAPFLSIKEIQNRLSDEQVIVDYYQTEEEIFRFTISKQDTRCDIIPTNTNFKNNLQLVVDEISTPFVGQYSMEHMQRFAHASHSLYLLLLKDIELYISDKELIIVPHSELSYLPFEVLLTEDCADKKPKFSAYPWLIKSQVVSYSYNTALLNQSSNNTIEFNNILAFAPEYYGSSGTQSIDLNNSRYLDSLLAPLTGAQNEISAIDKLFRTSKYKGKEANKDNFIASMQNNDILHLAMHSVNDEALPFNSQLIFASKDSSSGSFKAGEIYNYNIKSPLAVLSSCSTGRGQKQKGEGLLSIARAFTYSGVESQVMTLWPVNDLSGANIVNRFYQHLKEEIPKNIALQQSKLNYLATADGVKSHPYYWANYVLAGNTSPVKQQMPKGIFVYLLAFAILSVILLFIYDKRKVR</sequence>
<evidence type="ECO:0000313" key="3">
    <source>
        <dbReference type="EMBL" id="MBK3518394.1"/>
    </source>
</evidence>
<dbReference type="EMBL" id="JAENRR010000033">
    <property type="protein sequence ID" value="MBK3518394.1"/>
    <property type="molecule type" value="Genomic_DNA"/>
</dbReference>
<reference evidence="3 4" key="1">
    <citation type="submission" date="2021-01" db="EMBL/GenBank/DDBJ databases">
        <title>Carboxyliciviraga sp.nov., isolated from coastal sediments.</title>
        <authorList>
            <person name="Lu D."/>
            <person name="Zhang T."/>
        </authorList>
    </citation>
    <scope>NUCLEOTIDE SEQUENCE [LARGE SCALE GENOMIC DNA]</scope>
    <source>
        <strain evidence="3 4">N1Y132</strain>
    </source>
</reference>
<dbReference type="InterPro" id="IPR011990">
    <property type="entry name" value="TPR-like_helical_dom_sf"/>
</dbReference>
<comment type="caution">
    <text evidence="3">The sequence shown here is derived from an EMBL/GenBank/DDBJ whole genome shotgun (WGS) entry which is preliminary data.</text>
</comment>
<keyword evidence="1" id="KW-0812">Transmembrane</keyword>
<gene>
    <name evidence="3" type="ORF">JIV24_13705</name>
</gene>
<proteinExistence type="predicted"/>
<evidence type="ECO:0000259" key="2">
    <source>
        <dbReference type="Pfam" id="PF12770"/>
    </source>
</evidence>
<accession>A0ABS1HL42</accession>
<dbReference type="Gene3D" id="1.25.40.10">
    <property type="entry name" value="Tetratricopeptide repeat domain"/>
    <property type="match status" value="1"/>
</dbReference>
<keyword evidence="1" id="KW-0472">Membrane</keyword>